<dbReference type="GO" id="GO:0071949">
    <property type="term" value="F:FAD binding"/>
    <property type="evidence" value="ECO:0007669"/>
    <property type="project" value="InterPro"/>
</dbReference>
<evidence type="ECO:0000313" key="9">
    <source>
        <dbReference type="Proteomes" id="UP000028524"/>
    </source>
</evidence>
<name>A0A084QM77_STAC4</name>
<comment type="similarity">
    <text evidence="2">Belongs to the paxM FAD-dependent monooxygenase family.</text>
</comment>
<evidence type="ECO:0000313" key="8">
    <source>
        <dbReference type="EMBL" id="KFA65062.1"/>
    </source>
</evidence>
<dbReference type="OMA" id="HWSWGGR"/>
<reference evidence="8 9" key="1">
    <citation type="journal article" date="2014" name="BMC Genomics">
        <title>Comparative genome sequencing reveals chemotype-specific gene clusters in the toxigenic black mold Stachybotrys.</title>
        <authorList>
            <person name="Semeiks J."/>
            <person name="Borek D."/>
            <person name="Otwinowski Z."/>
            <person name="Grishin N.V."/>
        </authorList>
    </citation>
    <scope>NUCLEOTIDE SEQUENCE [LARGE SCALE GENOMIC DNA]</scope>
    <source>
        <strain evidence="8 9">IBT 40285</strain>
    </source>
</reference>
<dbReference type="Proteomes" id="UP000028524">
    <property type="component" value="Unassembled WGS sequence"/>
</dbReference>
<dbReference type="SUPFAM" id="SSF51905">
    <property type="entry name" value="FAD/NAD(P)-binding domain"/>
    <property type="match status" value="1"/>
</dbReference>
<evidence type="ECO:0000256" key="1">
    <source>
        <dbReference type="ARBA" id="ARBA00001974"/>
    </source>
</evidence>
<dbReference type="PRINTS" id="PR00420">
    <property type="entry name" value="RNGMNOXGNASE"/>
</dbReference>
<dbReference type="EMBL" id="KL660620">
    <property type="protein sequence ID" value="KFA65062.1"/>
    <property type="molecule type" value="Genomic_DNA"/>
</dbReference>
<dbReference type="OrthoDB" id="2431938at2759"/>
<keyword evidence="4" id="KW-0274">FAD</keyword>
<feature type="domain" description="FAD-binding" evidence="7">
    <location>
        <begin position="290"/>
        <end position="345"/>
    </location>
</feature>
<feature type="domain" description="FAD-binding" evidence="7">
    <location>
        <begin position="7"/>
        <end position="173"/>
    </location>
</feature>
<evidence type="ECO:0000256" key="5">
    <source>
        <dbReference type="ARBA" id="ARBA00023002"/>
    </source>
</evidence>
<dbReference type="PANTHER" id="PTHR47356:SF2">
    <property type="entry name" value="FAD-BINDING DOMAIN-CONTAINING PROTEIN-RELATED"/>
    <property type="match status" value="1"/>
</dbReference>
<dbReference type="HOGENOM" id="CLU_009665_12_2_1"/>
<organism evidence="8 9">
    <name type="scientific">Stachybotrys chlorohalonatus (strain IBT 40285)</name>
    <dbReference type="NCBI Taxonomy" id="1283841"/>
    <lineage>
        <taxon>Eukaryota</taxon>
        <taxon>Fungi</taxon>
        <taxon>Dikarya</taxon>
        <taxon>Ascomycota</taxon>
        <taxon>Pezizomycotina</taxon>
        <taxon>Sordariomycetes</taxon>
        <taxon>Hypocreomycetidae</taxon>
        <taxon>Hypocreales</taxon>
        <taxon>Stachybotryaceae</taxon>
        <taxon>Stachybotrys</taxon>
    </lineage>
</organism>
<dbReference type="STRING" id="1283841.A0A084QM77"/>
<dbReference type="InterPro" id="IPR050562">
    <property type="entry name" value="FAD_mOase_fung"/>
</dbReference>
<evidence type="ECO:0000256" key="3">
    <source>
        <dbReference type="ARBA" id="ARBA00022630"/>
    </source>
</evidence>
<dbReference type="InterPro" id="IPR036188">
    <property type="entry name" value="FAD/NAD-bd_sf"/>
</dbReference>
<dbReference type="PANTHER" id="PTHR47356">
    <property type="entry name" value="FAD-DEPENDENT MONOOXYGENASE ASQG-RELATED"/>
    <property type="match status" value="1"/>
</dbReference>
<keyword evidence="6" id="KW-0503">Monooxygenase</keyword>
<protein>
    <recommendedName>
        <fullName evidence="7">FAD-binding domain-containing protein</fullName>
    </recommendedName>
</protein>
<dbReference type="Gene3D" id="3.50.50.60">
    <property type="entry name" value="FAD/NAD(P)-binding domain"/>
    <property type="match status" value="1"/>
</dbReference>
<dbReference type="InParanoid" id="A0A084QM77"/>
<dbReference type="Pfam" id="PF01494">
    <property type="entry name" value="FAD_binding_3"/>
    <property type="match status" value="2"/>
</dbReference>
<dbReference type="AlphaFoldDB" id="A0A084QM77"/>
<dbReference type="GO" id="GO:0004497">
    <property type="term" value="F:monooxygenase activity"/>
    <property type="evidence" value="ECO:0007669"/>
    <property type="project" value="UniProtKB-KW"/>
</dbReference>
<proteinExistence type="inferred from homology"/>
<keyword evidence="3" id="KW-0285">Flavoprotein</keyword>
<evidence type="ECO:0000259" key="7">
    <source>
        <dbReference type="Pfam" id="PF01494"/>
    </source>
</evidence>
<evidence type="ECO:0000256" key="2">
    <source>
        <dbReference type="ARBA" id="ARBA00007992"/>
    </source>
</evidence>
<gene>
    <name evidence="8" type="ORF">S40285_03095</name>
</gene>
<sequence>MATTAFKVIIVGGGPVGLTAAHALSRAGIDFTLLERRDSVVIDAGSNIVLSPQGLRALAQLGVSAELNKYSEELDLINRIDHNGRNLGEMHWFSIIRDLFGKLPQVISRHDLTSVLYGGLSSEAKAKLLTNKKLTNVESTLTGVTVSCEDGTSYSGRLLIGADGAHSSVRQFMRTLALEAGSDQVNAERPFLTTYRCLWIRFPADASPELKPGFTSETHGPGAATQLFLGDRTGVTGVYERLDEPTTERMRYTQKDQEECIRKWGFLPLIKGGSFTLREAYEKSLATGMVSLEEGVVDHWSWGGRIVLVGDAAHKFTPSTGAGCNHGIGDVAALANVLNNTLTSTNGSPSEDQMAKALREYRDLRYHATRGACAGASRATGSATWATGVHRFIDTWVLWFEFVQRRMLSPKGKGSKAVADSPIFNYIPAEEPFKGKREWTYPMPRKTAKA</sequence>
<accession>A0A084QM77</accession>
<evidence type="ECO:0000256" key="4">
    <source>
        <dbReference type="ARBA" id="ARBA00022827"/>
    </source>
</evidence>
<comment type="cofactor">
    <cofactor evidence="1">
        <name>FAD</name>
        <dbReference type="ChEBI" id="CHEBI:57692"/>
    </cofactor>
</comment>
<keyword evidence="5" id="KW-0560">Oxidoreductase</keyword>
<keyword evidence="9" id="KW-1185">Reference proteome</keyword>
<dbReference type="InterPro" id="IPR002938">
    <property type="entry name" value="FAD-bd"/>
</dbReference>
<evidence type="ECO:0000256" key="6">
    <source>
        <dbReference type="ARBA" id="ARBA00023033"/>
    </source>
</evidence>